<dbReference type="GO" id="GO:0043709">
    <property type="term" value="P:cell adhesion involved in single-species biofilm formation"/>
    <property type="evidence" value="ECO:0007669"/>
    <property type="project" value="TreeGrafter"/>
</dbReference>
<dbReference type="STRING" id="1572751.PK98_07965"/>
<dbReference type="PANTHER" id="PTHR45138:SF9">
    <property type="entry name" value="DIGUANYLATE CYCLASE DGCM-RELATED"/>
    <property type="match status" value="1"/>
</dbReference>
<keyword evidence="3" id="KW-0472">Membrane</keyword>
<keyword evidence="3" id="KW-0812">Transmembrane</keyword>
<dbReference type="GO" id="GO:0005886">
    <property type="term" value="C:plasma membrane"/>
    <property type="evidence" value="ECO:0007669"/>
    <property type="project" value="TreeGrafter"/>
</dbReference>
<dbReference type="InterPro" id="IPR000160">
    <property type="entry name" value="GGDEF_dom"/>
</dbReference>
<organism evidence="5 6">
    <name type="scientific">Croceibacterium mercuriale</name>
    <dbReference type="NCBI Taxonomy" id="1572751"/>
    <lineage>
        <taxon>Bacteria</taxon>
        <taxon>Pseudomonadati</taxon>
        <taxon>Pseudomonadota</taxon>
        <taxon>Alphaproteobacteria</taxon>
        <taxon>Sphingomonadales</taxon>
        <taxon>Erythrobacteraceae</taxon>
        <taxon>Croceibacterium</taxon>
    </lineage>
</organism>
<sequence length="413" mass="44825">MKVIVPDIHLTIAACSTALAVIMCVVILLSSANDGARRERWWLFFPFGIAVPAGVLLTWPELLGKPFWGLQLGWFALTLVYGGVWNAARVSLGRAPRLLAVLLPCSAALLFNATVGADTAWPEMRMLPRIALFGLFNALAAREFWRLPEHQPPSAMTLRWILTAFAVIDLGRTPLAPLLPGPLGVDPTQLWSLALFNFALVLEGLLLGVFLTALRREQVAARHLRLAMVDPLTGVGNRRALDAAIAQLEEAPPTKDARPVAIAMFDIDCFKLVNDELGHPFGDLVIAGAAHVAQELFGPGQVYRTGGEEFAVVFRAATMSDALRRADRLRKAFADRSHREGSTVRRCTISVGVALTGPDRGPRALLACADEALYTAKRGGRNRTIIAGSLLPVAITPVLRDYPRAVRRVSLGD</sequence>
<dbReference type="Pfam" id="PF00990">
    <property type="entry name" value="GGDEF"/>
    <property type="match status" value="1"/>
</dbReference>
<feature type="transmembrane region" description="Helical" evidence="3">
    <location>
        <begin position="98"/>
        <end position="115"/>
    </location>
</feature>
<keyword evidence="3" id="KW-1133">Transmembrane helix</keyword>
<dbReference type="InterPro" id="IPR043128">
    <property type="entry name" value="Rev_trsase/Diguanyl_cyclase"/>
</dbReference>
<dbReference type="SUPFAM" id="SSF55073">
    <property type="entry name" value="Nucleotide cyclase"/>
    <property type="match status" value="1"/>
</dbReference>
<evidence type="ECO:0000313" key="6">
    <source>
        <dbReference type="Proteomes" id="UP000030988"/>
    </source>
</evidence>
<dbReference type="Proteomes" id="UP000030988">
    <property type="component" value="Unassembled WGS sequence"/>
</dbReference>
<gene>
    <name evidence="5" type="ORF">PK98_07965</name>
</gene>
<dbReference type="CDD" id="cd01949">
    <property type="entry name" value="GGDEF"/>
    <property type="match status" value="1"/>
</dbReference>
<evidence type="ECO:0000313" key="5">
    <source>
        <dbReference type="EMBL" id="KHL26377.1"/>
    </source>
</evidence>
<dbReference type="InterPro" id="IPR029787">
    <property type="entry name" value="Nucleotide_cyclase"/>
</dbReference>
<dbReference type="PROSITE" id="PS50887">
    <property type="entry name" value="GGDEF"/>
    <property type="match status" value="1"/>
</dbReference>
<evidence type="ECO:0000256" key="1">
    <source>
        <dbReference type="ARBA" id="ARBA00012528"/>
    </source>
</evidence>
<name>A0A0B2C279_9SPHN</name>
<dbReference type="NCBIfam" id="TIGR00254">
    <property type="entry name" value="GGDEF"/>
    <property type="match status" value="1"/>
</dbReference>
<feature type="transmembrane region" description="Helical" evidence="3">
    <location>
        <begin position="191"/>
        <end position="214"/>
    </location>
</feature>
<comment type="catalytic activity">
    <reaction evidence="2">
        <text>2 GTP = 3',3'-c-di-GMP + 2 diphosphate</text>
        <dbReference type="Rhea" id="RHEA:24898"/>
        <dbReference type="ChEBI" id="CHEBI:33019"/>
        <dbReference type="ChEBI" id="CHEBI:37565"/>
        <dbReference type="ChEBI" id="CHEBI:58805"/>
        <dbReference type="EC" id="2.7.7.65"/>
    </reaction>
</comment>
<reference evidence="5 6" key="1">
    <citation type="submission" date="2014-11" db="EMBL/GenBank/DDBJ databases">
        <title>Draft genome sequence of Kirrobacter mercurialis.</title>
        <authorList>
            <person name="Coil D.A."/>
            <person name="Eisen J.A."/>
        </authorList>
    </citation>
    <scope>NUCLEOTIDE SEQUENCE [LARGE SCALE GENOMIC DNA]</scope>
    <source>
        <strain evidence="5 6">Coronado</strain>
    </source>
</reference>
<evidence type="ECO:0000256" key="2">
    <source>
        <dbReference type="ARBA" id="ARBA00034247"/>
    </source>
</evidence>
<comment type="caution">
    <text evidence="5">The sequence shown here is derived from an EMBL/GenBank/DDBJ whole genome shotgun (WGS) entry which is preliminary data.</text>
</comment>
<keyword evidence="6" id="KW-1185">Reference proteome</keyword>
<dbReference type="GO" id="GO:1902201">
    <property type="term" value="P:negative regulation of bacterial-type flagellum-dependent cell motility"/>
    <property type="evidence" value="ECO:0007669"/>
    <property type="project" value="TreeGrafter"/>
</dbReference>
<dbReference type="Gene3D" id="3.30.70.270">
    <property type="match status" value="1"/>
</dbReference>
<dbReference type="EC" id="2.7.7.65" evidence="1"/>
<feature type="domain" description="GGDEF" evidence="4">
    <location>
        <begin position="258"/>
        <end position="389"/>
    </location>
</feature>
<dbReference type="SMART" id="SM00267">
    <property type="entry name" value="GGDEF"/>
    <property type="match status" value="1"/>
</dbReference>
<feature type="transmembrane region" description="Helical" evidence="3">
    <location>
        <begin position="66"/>
        <end position="86"/>
    </location>
</feature>
<feature type="transmembrane region" description="Helical" evidence="3">
    <location>
        <begin position="6"/>
        <end position="29"/>
    </location>
</feature>
<protein>
    <recommendedName>
        <fullName evidence="1">diguanylate cyclase</fullName>
        <ecNumber evidence="1">2.7.7.65</ecNumber>
    </recommendedName>
</protein>
<accession>A0A0B2C279</accession>
<evidence type="ECO:0000259" key="4">
    <source>
        <dbReference type="PROSITE" id="PS50887"/>
    </source>
</evidence>
<dbReference type="PANTHER" id="PTHR45138">
    <property type="entry name" value="REGULATORY COMPONENTS OF SENSORY TRANSDUCTION SYSTEM"/>
    <property type="match status" value="1"/>
</dbReference>
<dbReference type="GO" id="GO:0052621">
    <property type="term" value="F:diguanylate cyclase activity"/>
    <property type="evidence" value="ECO:0007669"/>
    <property type="project" value="UniProtKB-EC"/>
</dbReference>
<feature type="transmembrane region" description="Helical" evidence="3">
    <location>
        <begin position="41"/>
        <end position="60"/>
    </location>
</feature>
<dbReference type="EMBL" id="JTDN01000001">
    <property type="protein sequence ID" value="KHL26377.1"/>
    <property type="molecule type" value="Genomic_DNA"/>
</dbReference>
<evidence type="ECO:0000256" key="3">
    <source>
        <dbReference type="SAM" id="Phobius"/>
    </source>
</evidence>
<proteinExistence type="predicted"/>
<dbReference type="AlphaFoldDB" id="A0A0B2C279"/>
<dbReference type="InterPro" id="IPR050469">
    <property type="entry name" value="Diguanylate_Cyclase"/>
</dbReference>